<organism evidence="1">
    <name type="scientific">marine metagenome</name>
    <dbReference type="NCBI Taxonomy" id="408172"/>
    <lineage>
        <taxon>unclassified sequences</taxon>
        <taxon>metagenomes</taxon>
        <taxon>ecological metagenomes</taxon>
    </lineage>
</organism>
<dbReference type="AlphaFoldDB" id="A0A382Z4C4"/>
<dbReference type="EMBL" id="UINC01180641">
    <property type="protein sequence ID" value="SVD89945.1"/>
    <property type="molecule type" value="Genomic_DNA"/>
</dbReference>
<name>A0A382Z4C4_9ZZZZ</name>
<feature type="non-terminal residue" evidence="1">
    <location>
        <position position="1"/>
    </location>
</feature>
<gene>
    <name evidence="1" type="ORF">METZ01_LOCUS442799</name>
</gene>
<proteinExistence type="predicted"/>
<sequence>HVAGFQGGPVPYHFNQLPADLDLDSFVDSWAEKS</sequence>
<reference evidence="1" key="1">
    <citation type="submission" date="2018-05" db="EMBL/GenBank/DDBJ databases">
        <authorList>
            <person name="Lanie J.A."/>
            <person name="Ng W.-L."/>
            <person name="Kazmierczak K.M."/>
            <person name="Andrzejewski T.M."/>
            <person name="Davidsen T.M."/>
            <person name="Wayne K.J."/>
            <person name="Tettelin H."/>
            <person name="Glass J.I."/>
            <person name="Rusch D."/>
            <person name="Podicherti R."/>
            <person name="Tsui H.-C.T."/>
            <person name="Winkler M.E."/>
        </authorList>
    </citation>
    <scope>NUCLEOTIDE SEQUENCE</scope>
</reference>
<protein>
    <submittedName>
        <fullName evidence="1">Uncharacterized protein</fullName>
    </submittedName>
</protein>
<accession>A0A382Z4C4</accession>
<evidence type="ECO:0000313" key="1">
    <source>
        <dbReference type="EMBL" id="SVD89945.1"/>
    </source>
</evidence>